<dbReference type="InterPro" id="IPR036412">
    <property type="entry name" value="HAD-like_sf"/>
</dbReference>
<dbReference type="Proteomes" id="UP000320762">
    <property type="component" value="Unassembled WGS sequence"/>
</dbReference>
<dbReference type="EMBL" id="VDMD01000050">
    <property type="protein sequence ID" value="TRM57272.1"/>
    <property type="molecule type" value="Genomic_DNA"/>
</dbReference>
<dbReference type="PRINTS" id="PR00413">
    <property type="entry name" value="HADHALOGNASE"/>
</dbReference>
<evidence type="ECO:0000313" key="1">
    <source>
        <dbReference type="EMBL" id="TRM57272.1"/>
    </source>
</evidence>
<comment type="caution">
    <text evidence="1">The sequence shown here is derived from an EMBL/GenBank/DDBJ whole genome shotgun (WGS) entry which is preliminary data.</text>
</comment>
<accession>A0A550BXL0</accession>
<dbReference type="PANTHER" id="PTHR43611:SF3">
    <property type="entry name" value="FLAVIN MONONUCLEOTIDE HYDROLASE 1, CHLOROPLATIC"/>
    <property type="match status" value="1"/>
</dbReference>
<dbReference type="SFLD" id="SFLDG01129">
    <property type="entry name" value="C1.5:_HAD__Beta-PGM__Phosphata"/>
    <property type="match status" value="1"/>
</dbReference>
<dbReference type="PANTHER" id="PTHR43611">
    <property type="entry name" value="ALPHA-D-GLUCOSE 1-PHOSPHATE PHOSPHATASE"/>
    <property type="match status" value="1"/>
</dbReference>
<dbReference type="SUPFAM" id="SSF56784">
    <property type="entry name" value="HAD-like"/>
    <property type="match status" value="1"/>
</dbReference>
<keyword evidence="2" id="KW-1185">Reference proteome</keyword>
<name>A0A550BXL0_9AGAR</name>
<dbReference type="Gene3D" id="3.40.50.1000">
    <property type="entry name" value="HAD superfamily/HAD-like"/>
    <property type="match status" value="1"/>
</dbReference>
<dbReference type="InterPro" id="IPR023198">
    <property type="entry name" value="PGP-like_dom2"/>
</dbReference>
<dbReference type="GO" id="GO:0016791">
    <property type="term" value="F:phosphatase activity"/>
    <property type="evidence" value="ECO:0007669"/>
    <property type="project" value="UniProtKB-ARBA"/>
</dbReference>
<dbReference type="InterPro" id="IPR006439">
    <property type="entry name" value="HAD-SF_hydro_IA"/>
</dbReference>
<evidence type="ECO:0000313" key="2">
    <source>
        <dbReference type="Proteomes" id="UP000320762"/>
    </source>
</evidence>
<dbReference type="Gene3D" id="1.10.150.240">
    <property type="entry name" value="Putative phosphatase, domain 2"/>
    <property type="match status" value="1"/>
</dbReference>
<dbReference type="OrthoDB" id="2012566at2759"/>
<dbReference type="NCBIfam" id="TIGR01509">
    <property type="entry name" value="HAD-SF-IA-v3"/>
    <property type="match status" value="1"/>
</dbReference>
<reference evidence="1 2" key="1">
    <citation type="journal article" date="2019" name="New Phytol.">
        <title>Comparative genomics reveals unique wood-decay strategies and fruiting body development in the Schizophyllaceae.</title>
        <authorList>
            <person name="Almasi E."/>
            <person name="Sahu N."/>
            <person name="Krizsan K."/>
            <person name="Balint B."/>
            <person name="Kovacs G.M."/>
            <person name="Kiss B."/>
            <person name="Cseklye J."/>
            <person name="Drula E."/>
            <person name="Henrissat B."/>
            <person name="Nagy I."/>
            <person name="Chovatia M."/>
            <person name="Adam C."/>
            <person name="LaButti K."/>
            <person name="Lipzen A."/>
            <person name="Riley R."/>
            <person name="Grigoriev I.V."/>
            <person name="Nagy L.G."/>
        </authorList>
    </citation>
    <scope>NUCLEOTIDE SEQUENCE [LARGE SCALE GENOMIC DNA]</scope>
    <source>
        <strain evidence="1 2">NL-1724</strain>
    </source>
</reference>
<sequence>MCSTNIDALIFDLGDVLFTWNAPTTTEVPPKTLHAILQTPTWFDYERGRLTEDEAYEAVASKFDLSAQDVAVAFQGARDSLSSRPFMVDLIRDLKRDGRKVFAMSNISAPDWSVLRTKSADWDIFDAVYTSAEAGERKPDLSFFRHVIAQTGVDPTHTAFVDDKFDNVLAARSFGMKGVVYDEFSNVQRTLRNICGNPVARGFAFMHEHAGRHVSFTSTGHVIQENFAQLLILEALGDPALVDYTKYDGPFNFFRGGGQFTTRNFPFDADTSSIGLTIAEDITEETKHRVMDEMLRLRNTDGILQVYFDPSRPRVDPIVCVNALCFFYFNGRGDELSETLDWVEAVLRHRAYLHGTRYYEPAEAFLYFLCRLLAISERARGRLGALLRERCRERVNMPGDALALAMRVISCRATGVDATADMQRLLEMQQVDGGWEQGWFYKYGSNGVLIANRGFTTALAINAIRAWKVDVGFKSRTPSPSSE</sequence>
<dbReference type="Pfam" id="PF00702">
    <property type="entry name" value="Hydrolase"/>
    <property type="match status" value="1"/>
</dbReference>
<dbReference type="SFLD" id="SFLDS00003">
    <property type="entry name" value="Haloacid_Dehalogenase"/>
    <property type="match status" value="1"/>
</dbReference>
<dbReference type="STRING" id="97359.A0A550BXL0"/>
<protein>
    <submittedName>
        <fullName evidence="1">HAD-like domain-containing protein</fullName>
    </submittedName>
</protein>
<dbReference type="InterPro" id="IPR023214">
    <property type="entry name" value="HAD_sf"/>
</dbReference>
<dbReference type="AlphaFoldDB" id="A0A550BXL0"/>
<gene>
    <name evidence="1" type="ORF">BD626DRAFT_515635</name>
</gene>
<organism evidence="1 2">
    <name type="scientific">Schizophyllum amplum</name>
    <dbReference type="NCBI Taxonomy" id="97359"/>
    <lineage>
        <taxon>Eukaryota</taxon>
        <taxon>Fungi</taxon>
        <taxon>Dikarya</taxon>
        <taxon>Basidiomycota</taxon>
        <taxon>Agaricomycotina</taxon>
        <taxon>Agaricomycetes</taxon>
        <taxon>Agaricomycetidae</taxon>
        <taxon>Agaricales</taxon>
        <taxon>Schizophyllaceae</taxon>
        <taxon>Schizophyllum</taxon>
    </lineage>
</organism>
<proteinExistence type="predicted"/>